<evidence type="ECO:0000313" key="2">
    <source>
        <dbReference type="Proteomes" id="UP001595075"/>
    </source>
</evidence>
<protein>
    <submittedName>
        <fullName evidence="1">Uncharacterized protein</fullName>
    </submittedName>
</protein>
<gene>
    <name evidence="1" type="ORF">VTL71DRAFT_5103</name>
</gene>
<keyword evidence="2" id="KW-1185">Reference proteome</keyword>
<dbReference type="Proteomes" id="UP001595075">
    <property type="component" value="Unassembled WGS sequence"/>
</dbReference>
<accession>A0ABR4C068</accession>
<evidence type="ECO:0000313" key="1">
    <source>
        <dbReference type="EMBL" id="KAL2063298.1"/>
    </source>
</evidence>
<reference evidence="1 2" key="1">
    <citation type="journal article" date="2024" name="Commun. Biol.">
        <title>Comparative genomic analysis of thermophilic fungi reveals convergent evolutionary adaptations and gene losses.</title>
        <authorList>
            <person name="Steindorff A.S."/>
            <person name="Aguilar-Pontes M.V."/>
            <person name="Robinson A.J."/>
            <person name="Andreopoulos B."/>
            <person name="LaButti K."/>
            <person name="Kuo A."/>
            <person name="Mondo S."/>
            <person name="Riley R."/>
            <person name="Otillar R."/>
            <person name="Haridas S."/>
            <person name="Lipzen A."/>
            <person name="Grimwood J."/>
            <person name="Schmutz J."/>
            <person name="Clum A."/>
            <person name="Reid I.D."/>
            <person name="Moisan M.C."/>
            <person name="Butler G."/>
            <person name="Nguyen T.T.M."/>
            <person name="Dewar K."/>
            <person name="Conant G."/>
            <person name="Drula E."/>
            <person name="Henrissat B."/>
            <person name="Hansel C."/>
            <person name="Singer S."/>
            <person name="Hutchinson M.I."/>
            <person name="de Vries R.P."/>
            <person name="Natvig D.O."/>
            <person name="Powell A.J."/>
            <person name="Tsang A."/>
            <person name="Grigoriev I.V."/>
        </authorList>
    </citation>
    <scope>NUCLEOTIDE SEQUENCE [LARGE SCALE GENOMIC DNA]</scope>
    <source>
        <strain evidence="1 2">CBS 494.80</strain>
    </source>
</reference>
<name>A0ABR4C068_9HELO</name>
<organism evidence="1 2">
    <name type="scientific">Oculimacula yallundae</name>
    <dbReference type="NCBI Taxonomy" id="86028"/>
    <lineage>
        <taxon>Eukaryota</taxon>
        <taxon>Fungi</taxon>
        <taxon>Dikarya</taxon>
        <taxon>Ascomycota</taxon>
        <taxon>Pezizomycotina</taxon>
        <taxon>Leotiomycetes</taxon>
        <taxon>Helotiales</taxon>
        <taxon>Ploettnerulaceae</taxon>
        <taxon>Oculimacula</taxon>
    </lineage>
</organism>
<sequence length="132" mass="15078">MIHLLLPNVGPMPPPTEWKNLTGRNLVRAYQALPWPFRGSGECSEEHMMRAVFYASNAELSDWIVLARAGHNLCSDDLDALNGVIWRRWEMVRMEYEEARLRLIRDSLKTEREAFATAFDATFADIAGPRAS</sequence>
<dbReference type="EMBL" id="JAZHXI010000015">
    <property type="protein sequence ID" value="KAL2063298.1"/>
    <property type="molecule type" value="Genomic_DNA"/>
</dbReference>
<proteinExistence type="predicted"/>
<comment type="caution">
    <text evidence="1">The sequence shown here is derived from an EMBL/GenBank/DDBJ whole genome shotgun (WGS) entry which is preliminary data.</text>
</comment>